<evidence type="ECO:0000313" key="6">
    <source>
        <dbReference type="Proteomes" id="UP000198500"/>
    </source>
</evidence>
<dbReference type="PANTHER" id="PTHR44688:SF16">
    <property type="entry name" value="DNA-BINDING TRANSCRIPTIONAL ACTIVATOR DEVR_DOSR"/>
    <property type="match status" value="1"/>
</dbReference>
<reference evidence="5 6" key="1">
    <citation type="submission" date="2016-10" db="EMBL/GenBank/DDBJ databases">
        <authorList>
            <person name="de Groot N.N."/>
        </authorList>
    </citation>
    <scope>NUCLEOTIDE SEQUENCE [LARGE SCALE GENOMIC DNA]</scope>
    <source>
        <strain evidence="5 6">DSM 19219</strain>
    </source>
</reference>
<evidence type="ECO:0000256" key="1">
    <source>
        <dbReference type="ARBA" id="ARBA00023015"/>
    </source>
</evidence>
<dbReference type="PRINTS" id="PR00038">
    <property type="entry name" value="HTHLUXR"/>
</dbReference>
<dbReference type="InterPro" id="IPR016032">
    <property type="entry name" value="Sig_transdc_resp-reg_C-effctor"/>
</dbReference>
<keyword evidence="3" id="KW-0804">Transcription</keyword>
<dbReference type="SUPFAM" id="SSF46894">
    <property type="entry name" value="C-terminal effector domain of the bipartite response regulators"/>
    <property type="match status" value="1"/>
</dbReference>
<dbReference type="STRING" id="574349.SAMN05443545_104321"/>
<name>A0A1H3A0P3_9GAMM</name>
<dbReference type="InterPro" id="IPR036388">
    <property type="entry name" value="WH-like_DNA-bd_sf"/>
</dbReference>
<keyword evidence="6" id="KW-1185">Reference proteome</keyword>
<evidence type="ECO:0000256" key="2">
    <source>
        <dbReference type="ARBA" id="ARBA00023125"/>
    </source>
</evidence>
<gene>
    <name evidence="5" type="ORF">SAMN05443545_104321</name>
</gene>
<dbReference type="SUPFAM" id="SSF75516">
    <property type="entry name" value="Pheromone-binding domain of LuxR-like quorum-sensing transcription factors"/>
    <property type="match status" value="1"/>
</dbReference>
<dbReference type="Gene3D" id="3.30.450.80">
    <property type="entry name" value="Transcription factor LuxR-like, autoinducer-binding domain"/>
    <property type="match status" value="1"/>
</dbReference>
<dbReference type="InterPro" id="IPR036693">
    <property type="entry name" value="TF_LuxR_autoind-bd_dom_sf"/>
</dbReference>
<dbReference type="Gene3D" id="1.10.10.10">
    <property type="entry name" value="Winged helix-like DNA-binding domain superfamily/Winged helix DNA-binding domain"/>
    <property type="match status" value="1"/>
</dbReference>
<dbReference type="GO" id="GO:0006355">
    <property type="term" value="P:regulation of DNA-templated transcription"/>
    <property type="evidence" value="ECO:0007669"/>
    <property type="project" value="InterPro"/>
</dbReference>
<evidence type="ECO:0000259" key="4">
    <source>
        <dbReference type="PROSITE" id="PS50043"/>
    </source>
</evidence>
<keyword evidence="2" id="KW-0238">DNA-binding</keyword>
<dbReference type="Pfam" id="PF03472">
    <property type="entry name" value="Autoind_bind"/>
    <property type="match status" value="1"/>
</dbReference>
<dbReference type="SMART" id="SM00421">
    <property type="entry name" value="HTH_LUXR"/>
    <property type="match status" value="1"/>
</dbReference>
<dbReference type="Proteomes" id="UP000198500">
    <property type="component" value="Unassembled WGS sequence"/>
</dbReference>
<dbReference type="InterPro" id="IPR005143">
    <property type="entry name" value="TF_LuxR_autoind-bd_dom"/>
</dbReference>
<dbReference type="RefSeq" id="WP_092569314.1">
    <property type="nucleotide sequence ID" value="NZ_BMXH01000001.1"/>
</dbReference>
<evidence type="ECO:0000313" key="5">
    <source>
        <dbReference type="EMBL" id="SDX23195.1"/>
    </source>
</evidence>
<dbReference type="PROSITE" id="PS50043">
    <property type="entry name" value="HTH_LUXR_2"/>
    <property type="match status" value="1"/>
</dbReference>
<sequence>MPNDIDQAPLVGLIEHMRSCLAYPDRGIPDTLGWLRDVICCDGIILCQVRLSPASSIRHIANHNYHPEWVRTYLAQDFGTIDPVIRYAYLASNIYSWEDAYKHFEDCCPATFFETAAHYGLHTGFACRFYQDNSEIMTVCSLCVESNVLKPTARWVLYNAMPALHTATNGMDKNKSIRPLSLRESEVLKWASEGKTVWEIGMILSLSEGTVKFHLRNIYRKLDVTNRAQAIATAAHQGLI</sequence>
<accession>A0A1H3A0P3</accession>
<dbReference type="InterPro" id="IPR000792">
    <property type="entry name" value="Tscrpt_reg_LuxR_C"/>
</dbReference>
<dbReference type="AlphaFoldDB" id="A0A1H3A0P3"/>
<dbReference type="PROSITE" id="PS00622">
    <property type="entry name" value="HTH_LUXR_1"/>
    <property type="match status" value="1"/>
</dbReference>
<dbReference type="OrthoDB" id="9774661at2"/>
<dbReference type="CDD" id="cd06170">
    <property type="entry name" value="LuxR_C_like"/>
    <property type="match status" value="1"/>
</dbReference>
<dbReference type="Pfam" id="PF00196">
    <property type="entry name" value="GerE"/>
    <property type="match status" value="1"/>
</dbReference>
<dbReference type="GO" id="GO:0003677">
    <property type="term" value="F:DNA binding"/>
    <property type="evidence" value="ECO:0007669"/>
    <property type="project" value="UniProtKB-KW"/>
</dbReference>
<organism evidence="5 6">
    <name type="scientific">Aidingimonas halophila</name>
    <dbReference type="NCBI Taxonomy" id="574349"/>
    <lineage>
        <taxon>Bacteria</taxon>
        <taxon>Pseudomonadati</taxon>
        <taxon>Pseudomonadota</taxon>
        <taxon>Gammaproteobacteria</taxon>
        <taxon>Oceanospirillales</taxon>
        <taxon>Halomonadaceae</taxon>
        <taxon>Aidingimonas</taxon>
    </lineage>
</organism>
<keyword evidence="1" id="KW-0805">Transcription regulation</keyword>
<feature type="domain" description="HTH luxR-type" evidence="4">
    <location>
        <begin position="173"/>
        <end position="238"/>
    </location>
</feature>
<proteinExistence type="predicted"/>
<dbReference type="PANTHER" id="PTHR44688">
    <property type="entry name" value="DNA-BINDING TRANSCRIPTIONAL ACTIVATOR DEVR_DOSR"/>
    <property type="match status" value="1"/>
</dbReference>
<evidence type="ECO:0000256" key="3">
    <source>
        <dbReference type="ARBA" id="ARBA00023163"/>
    </source>
</evidence>
<protein>
    <submittedName>
        <fullName evidence="5">Transcriptional regulator, LuxR family</fullName>
    </submittedName>
</protein>
<dbReference type="EMBL" id="FNNI01000004">
    <property type="protein sequence ID" value="SDX23195.1"/>
    <property type="molecule type" value="Genomic_DNA"/>
</dbReference>